<dbReference type="RefSeq" id="WP_252799619.1">
    <property type="nucleotide sequence ID" value="NZ_BAAABM010000007.1"/>
</dbReference>
<comment type="caution">
    <text evidence="4">The sequence shown here is derived from an EMBL/GenBank/DDBJ whole genome shotgun (WGS) entry which is preliminary data.</text>
</comment>
<evidence type="ECO:0000256" key="1">
    <source>
        <dbReference type="ARBA" id="ARBA00023002"/>
    </source>
</evidence>
<keyword evidence="5" id="KW-1185">Reference proteome</keyword>
<feature type="domain" description="Fe-containing alcohol dehydrogenase-like C-terminal" evidence="3">
    <location>
        <begin position="197"/>
        <end position="379"/>
    </location>
</feature>
<dbReference type="Pfam" id="PF00465">
    <property type="entry name" value="Fe-ADH"/>
    <property type="match status" value="1"/>
</dbReference>
<evidence type="ECO:0000259" key="2">
    <source>
        <dbReference type="Pfam" id="PF00465"/>
    </source>
</evidence>
<accession>A0ABN0W192</accession>
<name>A0ABN0W192_9ACTN</name>
<dbReference type="SUPFAM" id="SSF56796">
    <property type="entry name" value="Dehydroquinate synthase-like"/>
    <property type="match status" value="1"/>
</dbReference>
<proteinExistence type="predicted"/>
<dbReference type="PANTHER" id="PTHR11496:SF103">
    <property type="entry name" value="DEHYDROGENASE, PUTATIVE-RELATED"/>
    <property type="match status" value="1"/>
</dbReference>
<keyword evidence="1" id="KW-0560">Oxidoreductase</keyword>
<feature type="domain" description="Alcohol dehydrogenase iron-type/glycerol dehydrogenase GldA" evidence="2">
    <location>
        <begin position="20"/>
        <end position="181"/>
    </location>
</feature>
<evidence type="ECO:0000259" key="3">
    <source>
        <dbReference type="Pfam" id="PF25137"/>
    </source>
</evidence>
<dbReference type="InterPro" id="IPR039697">
    <property type="entry name" value="Alcohol_dehydrogenase_Fe"/>
</dbReference>
<protein>
    <recommendedName>
        <fullName evidence="6">Iron-containing alcohol dehydrogenase</fullName>
    </recommendedName>
</protein>
<dbReference type="Proteomes" id="UP001501822">
    <property type="component" value="Unassembled WGS sequence"/>
</dbReference>
<evidence type="ECO:0000313" key="5">
    <source>
        <dbReference type="Proteomes" id="UP001501822"/>
    </source>
</evidence>
<organism evidence="4 5">
    <name type="scientific">Actinoallomurus spadix</name>
    <dbReference type="NCBI Taxonomy" id="79912"/>
    <lineage>
        <taxon>Bacteria</taxon>
        <taxon>Bacillati</taxon>
        <taxon>Actinomycetota</taxon>
        <taxon>Actinomycetes</taxon>
        <taxon>Streptosporangiales</taxon>
        <taxon>Thermomonosporaceae</taxon>
        <taxon>Actinoallomurus</taxon>
    </lineage>
</organism>
<dbReference type="EMBL" id="BAAABM010000007">
    <property type="protein sequence ID" value="GAA0322484.1"/>
    <property type="molecule type" value="Genomic_DNA"/>
</dbReference>
<dbReference type="PANTHER" id="PTHR11496">
    <property type="entry name" value="ALCOHOL DEHYDROGENASE"/>
    <property type="match status" value="1"/>
</dbReference>
<dbReference type="CDD" id="cd08182">
    <property type="entry name" value="HEPD"/>
    <property type="match status" value="1"/>
</dbReference>
<sequence length="386" mass="40318">MTRPAVTRLRLDDPKAAPLTVLSGGGASRLAGEIVTDRGARRVLVVASESGFVRTGLREVLSGDGVRLFSGFSPNPRLEQALRGCAVRDDWDPQAIVAVGGGSALDTAKLIRALPADPAAARAVVDGRSGPPGRPRVPLVAIPTTAGTGSEVTRFATVFVDGEKRSLDHGGVRPDVALVDPDLLRGCPPEVAYPCAFDAYCHAVESFWSRRSTPASREAARTALRLMTPILLTADFTALRPADRAGLATAACAAGRAIDVTRTTAAHAFAYRLTIRHGVPHGLACLLNLRWVLEYNARRAGTACQDARGAAYLRDRLAELDGLIGAATPAALLARAGLPDRLGAYGVTARADVEALATAGLGHNRSAGNPVALTLPGVLDELMAIR</sequence>
<dbReference type="InterPro" id="IPR056798">
    <property type="entry name" value="ADH_Fe_C"/>
</dbReference>
<dbReference type="Pfam" id="PF25137">
    <property type="entry name" value="ADH_Fe_C"/>
    <property type="match status" value="1"/>
</dbReference>
<reference evidence="4 5" key="1">
    <citation type="journal article" date="2019" name="Int. J. Syst. Evol. Microbiol.">
        <title>The Global Catalogue of Microorganisms (GCM) 10K type strain sequencing project: providing services to taxonomists for standard genome sequencing and annotation.</title>
        <authorList>
            <consortium name="The Broad Institute Genomics Platform"/>
            <consortium name="The Broad Institute Genome Sequencing Center for Infectious Disease"/>
            <person name="Wu L."/>
            <person name="Ma J."/>
        </authorList>
    </citation>
    <scope>NUCLEOTIDE SEQUENCE [LARGE SCALE GENOMIC DNA]</scope>
    <source>
        <strain evidence="4 5">JCM 3146</strain>
    </source>
</reference>
<evidence type="ECO:0008006" key="6">
    <source>
        <dbReference type="Google" id="ProtNLM"/>
    </source>
</evidence>
<dbReference type="InterPro" id="IPR001670">
    <property type="entry name" value="ADH_Fe/GldA"/>
</dbReference>
<dbReference type="Gene3D" id="3.40.50.1970">
    <property type="match status" value="1"/>
</dbReference>
<gene>
    <name evidence="4" type="ORF">GCM10010151_10400</name>
</gene>
<dbReference type="InterPro" id="IPR035873">
    <property type="entry name" value="PhpC"/>
</dbReference>
<dbReference type="Gene3D" id="1.20.1090.10">
    <property type="entry name" value="Dehydroquinate synthase-like - alpha domain"/>
    <property type="match status" value="1"/>
</dbReference>
<evidence type="ECO:0000313" key="4">
    <source>
        <dbReference type="EMBL" id="GAA0322484.1"/>
    </source>
</evidence>